<keyword evidence="3 7" id="KW-0812">Transmembrane</keyword>
<feature type="compositionally biased region" description="Basic and acidic residues" evidence="6">
    <location>
        <begin position="322"/>
        <end position="358"/>
    </location>
</feature>
<feature type="transmembrane region" description="Helical" evidence="7">
    <location>
        <begin position="207"/>
        <end position="226"/>
    </location>
</feature>
<dbReference type="PANTHER" id="PTHR30213:SF0">
    <property type="entry name" value="UPF0761 MEMBRANE PROTEIN YIHY"/>
    <property type="match status" value="1"/>
</dbReference>
<dbReference type="RefSeq" id="WP_200115778.1">
    <property type="nucleotide sequence ID" value="NZ_JAEHOH010000014.1"/>
</dbReference>
<comment type="caution">
    <text evidence="8">The sequence shown here is derived from an EMBL/GenBank/DDBJ whole genome shotgun (WGS) entry which is preliminary data.</text>
</comment>
<proteinExistence type="predicted"/>
<protein>
    <submittedName>
        <fullName evidence="8">YihY/virulence factor BrkB family protein</fullName>
    </submittedName>
</protein>
<accession>A0A934Q9I6</accession>
<keyword evidence="9" id="KW-1185">Reference proteome</keyword>
<comment type="subcellular location">
    <subcellularLocation>
        <location evidence="1">Cell membrane</location>
        <topology evidence="1">Multi-pass membrane protein</topology>
    </subcellularLocation>
</comment>
<feature type="transmembrane region" description="Helical" evidence="7">
    <location>
        <begin position="120"/>
        <end position="143"/>
    </location>
</feature>
<dbReference type="EMBL" id="JAEHOH010000014">
    <property type="protein sequence ID" value="MBK0419641.1"/>
    <property type="molecule type" value="Genomic_DNA"/>
</dbReference>
<dbReference type="Pfam" id="PF03631">
    <property type="entry name" value="Virul_fac_BrkB"/>
    <property type="match status" value="1"/>
</dbReference>
<dbReference type="InterPro" id="IPR017039">
    <property type="entry name" value="Virul_fac_BrkB"/>
</dbReference>
<reference evidence="8" key="1">
    <citation type="submission" date="2020-12" db="EMBL/GenBank/DDBJ databases">
        <title>Leucobacter sp. CAS1, isolated from Chromium sludge.</title>
        <authorList>
            <person name="Xu Z."/>
        </authorList>
    </citation>
    <scope>NUCLEOTIDE SEQUENCE</scope>
    <source>
        <strain evidence="8">CSA1</strain>
    </source>
</reference>
<feature type="transmembrane region" description="Helical" evidence="7">
    <location>
        <begin position="57"/>
        <end position="79"/>
    </location>
</feature>
<feature type="region of interest" description="Disordered" evidence="6">
    <location>
        <begin position="1"/>
        <end position="26"/>
    </location>
</feature>
<dbReference type="AlphaFoldDB" id="A0A934Q9I6"/>
<name>A0A934Q9I6_9MICO</name>
<evidence type="ECO:0000256" key="5">
    <source>
        <dbReference type="ARBA" id="ARBA00023136"/>
    </source>
</evidence>
<evidence type="ECO:0000313" key="9">
    <source>
        <dbReference type="Proteomes" id="UP000608530"/>
    </source>
</evidence>
<gene>
    <name evidence="8" type="ORF">JD276_11415</name>
</gene>
<feature type="transmembrane region" description="Helical" evidence="7">
    <location>
        <begin position="238"/>
        <end position="262"/>
    </location>
</feature>
<feature type="transmembrane region" description="Helical" evidence="7">
    <location>
        <begin position="274"/>
        <end position="295"/>
    </location>
</feature>
<dbReference type="NCBIfam" id="TIGR00765">
    <property type="entry name" value="yihY_not_rbn"/>
    <property type="match status" value="1"/>
</dbReference>
<dbReference type="PIRSF" id="PIRSF035875">
    <property type="entry name" value="RNase_BN"/>
    <property type="match status" value="1"/>
</dbReference>
<dbReference type="GO" id="GO:0005886">
    <property type="term" value="C:plasma membrane"/>
    <property type="evidence" value="ECO:0007669"/>
    <property type="project" value="UniProtKB-SubCell"/>
</dbReference>
<feature type="region of interest" description="Disordered" evidence="6">
    <location>
        <begin position="312"/>
        <end position="358"/>
    </location>
</feature>
<dbReference type="PANTHER" id="PTHR30213">
    <property type="entry name" value="INNER MEMBRANE PROTEIN YHJD"/>
    <property type="match status" value="1"/>
</dbReference>
<evidence type="ECO:0000256" key="4">
    <source>
        <dbReference type="ARBA" id="ARBA00022989"/>
    </source>
</evidence>
<keyword evidence="5 7" id="KW-0472">Membrane</keyword>
<evidence type="ECO:0000256" key="3">
    <source>
        <dbReference type="ARBA" id="ARBA00022692"/>
    </source>
</evidence>
<organism evidence="8 9">
    <name type="scientific">Leucobacter chromiisoli</name>
    <dbReference type="NCBI Taxonomy" id="2796471"/>
    <lineage>
        <taxon>Bacteria</taxon>
        <taxon>Bacillati</taxon>
        <taxon>Actinomycetota</taxon>
        <taxon>Actinomycetes</taxon>
        <taxon>Micrococcales</taxon>
        <taxon>Microbacteriaceae</taxon>
        <taxon>Leucobacter</taxon>
    </lineage>
</organism>
<keyword evidence="4 7" id="KW-1133">Transmembrane helix</keyword>
<evidence type="ECO:0000256" key="1">
    <source>
        <dbReference type="ARBA" id="ARBA00004651"/>
    </source>
</evidence>
<keyword evidence="2" id="KW-1003">Cell membrane</keyword>
<feature type="transmembrane region" description="Helical" evidence="7">
    <location>
        <begin position="164"/>
        <end position="187"/>
    </location>
</feature>
<evidence type="ECO:0000313" key="8">
    <source>
        <dbReference type="EMBL" id="MBK0419641.1"/>
    </source>
</evidence>
<dbReference type="Proteomes" id="UP000608530">
    <property type="component" value="Unassembled WGS sequence"/>
</dbReference>
<evidence type="ECO:0000256" key="2">
    <source>
        <dbReference type="ARBA" id="ARBA00022475"/>
    </source>
</evidence>
<evidence type="ECO:0000256" key="7">
    <source>
        <dbReference type="SAM" id="Phobius"/>
    </source>
</evidence>
<sequence>MKQREHGAGSRENGVHPEHEAKPDAPTKLEKRSWKYILTRTVREFSADQCMDAAATLTYYAILAMFPALVAIFSLLGVVGQEDEAAEAVLGIVEEVAPGDTAETLRGPIEQLAQAPGAGLALVMGILVALWSASGYVGAFSRVMNRIYEIEEGRPFWKLRPMQLVVTLIAVVTLAIAALALVLSGGVVEAVGDAIGASAGVQTAWSILKWPLLVFVIVFLVAVLYYATPNAKQPKFRWISPGALLAIVVLAIASAGFGIYVANFSNYDRTYGSLAGVIVFLLWVWIANLALLFGAEFDAELERGRQLQGGIAAEEDIQLPPRDTRQSEKREKKEEELLAEGRRIRSEGDDRDLPDSRP</sequence>
<evidence type="ECO:0000256" key="6">
    <source>
        <dbReference type="SAM" id="MobiDB-lite"/>
    </source>
</evidence>